<evidence type="ECO:0000256" key="2">
    <source>
        <dbReference type="SAM" id="MobiDB-lite"/>
    </source>
</evidence>
<evidence type="ECO:0000313" key="5">
    <source>
        <dbReference type="Proteomes" id="UP000216363"/>
    </source>
</evidence>
<dbReference type="Proteomes" id="UP000216363">
    <property type="component" value="Unassembled WGS sequence"/>
</dbReference>
<evidence type="ECO:0000256" key="1">
    <source>
        <dbReference type="SAM" id="Coils"/>
    </source>
</evidence>
<sequence>MSEFVTDDGEVLDYATAKAKAKSSIATFKFELLETVRGDPRLSAAPCEAVIGVLISFLSVDERSLKPTLVYASSITIMAKTNIKTKLSARKARKLLEEQGYLVRKGTTASGCELYQVCNPHVERVKMHMQAKAEKLKEDAAAAREEYRRKKALKLHRGSTNDPTENDEGVINCPHRGSTNDPNIVEHYRGKASIEEKEFLSAYGEEDNQCQPLPVPASQEELEHMMTEICSGVSISPAVTSYLRRMLLAGELTPEIITQQRAFAERHAA</sequence>
<accession>A0A256GC72</accession>
<comment type="caution">
    <text evidence="4">The sequence shown here is derived from an EMBL/GenBank/DDBJ whole genome shotgun (WGS) entry which is preliminary data.</text>
</comment>
<name>A0A256GC72_9HYPH</name>
<dbReference type="Proteomes" id="UP000435957">
    <property type="component" value="Unassembled WGS sequence"/>
</dbReference>
<evidence type="ECO:0000313" key="6">
    <source>
        <dbReference type="Proteomes" id="UP000435957"/>
    </source>
</evidence>
<organism evidence="4 5">
    <name type="scientific">Brucella lupini</name>
    <dbReference type="NCBI Taxonomy" id="255457"/>
    <lineage>
        <taxon>Bacteria</taxon>
        <taxon>Pseudomonadati</taxon>
        <taxon>Pseudomonadota</taxon>
        <taxon>Alphaproteobacteria</taxon>
        <taxon>Hyphomicrobiales</taxon>
        <taxon>Brucellaceae</taxon>
        <taxon>Brucella/Ochrobactrum group</taxon>
        <taxon>Brucella</taxon>
    </lineage>
</organism>
<dbReference type="EMBL" id="WBWF01000001">
    <property type="protein sequence ID" value="KAB2706490.1"/>
    <property type="molecule type" value="Genomic_DNA"/>
</dbReference>
<evidence type="ECO:0000313" key="3">
    <source>
        <dbReference type="EMBL" id="KAB2706490.1"/>
    </source>
</evidence>
<dbReference type="EMBL" id="NNRN01000062">
    <property type="protein sequence ID" value="OYR24693.1"/>
    <property type="molecule type" value="Genomic_DNA"/>
</dbReference>
<protein>
    <submittedName>
        <fullName evidence="4">Uncharacterized protein</fullName>
    </submittedName>
</protein>
<evidence type="ECO:0000313" key="4">
    <source>
        <dbReference type="EMBL" id="OYR24693.1"/>
    </source>
</evidence>
<feature type="region of interest" description="Disordered" evidence="2">
    <location>
        <begin position="154"/>
        <end position="182"/>
    </location>
</feature>
<keyword evidence="1" id="KW-0175">Coiled coil</keyword>
<gene>
    <name evidence="4" type="ORF">CES86_4982</name>
    <name evidence="3" type="ORF">F9L03_02130</name>
</gene>
<dbReference type="RefSeq" id="WP_094515744.1">
    <property type="nucleotide sequence ID" value="NZ_JBHEEP010000001.1"/>
</dbReference>
<proteinExistence type="predicted"/>
<reference evidence="3 6" key="2">
    <citation type="submission" date="2019-09" db="EMBL/GenBank/DDBJ databases">
        <title>Taxonomic organization of the family Brucellaceae based on a phylogenomic approach.</title>
        <authorList>
            <person name="Leclercq S."/>
            <person name="Cloeckaert A."/>
            <person name="Zygmunt M.S."/>
        </authorList>
    </citation>
    <scope>NUCLEOTIDE SEQUENCE [LARGE SCALE GENOMIC DNA]</scope>
    <source>
        <strain evidence="3 6">LUP23</strain>
    </source>
</reference>
<reference evidence="4 5" key="1">
    <citation type="submission" date="2017-07" db="EMBL/GenBank/DDBJ databases">
        <title>Draft genome of Ochrobactrum lupini type strain LUP21.</title>
        <authorList>
            <person name="Krzyzanowska D.M."/>
            <person name="Jafra S."/>
        </authorList>
    </citation>
    <scope>NUCLEOTIDE SEQUENCE [LARGE SCALE GENOMIC DNA]</scope>
    <source>
        <strain evidence="4 5">LUP21</strain>
    </source>
</reference>
<dbReference type="AlphaFoldDB" id="A0A256GC72"/>
<keyword evidence="6" id="KW-1185">Reference proteome</keyword>
<feature type="coiled-coil region" evidence="1">
    <location>
        <begin position="126"/>
        <end position="153"/>
    </location>
</feature>